<evidence type="ECO:0000256" key="7">
    <source>
        <dbReference type="SAM" id="MobiDB-lite"/>
    </source>
</evidence>
<dbReference type="PROSITE" id="PS50835">
    <property type="entry name" value="IG_LIKE"/>
    <property type="match status" value="1"/>
</dbReference>
<name>A0AAN0J3J0_AMPQE</name>
<sequence length="370" mass="40736">MNLDKETTYEITVAATNNEGGIGENTTYIRATGSPFSVDDTIELMVNRVAALTSQISWTVQTINQNLRLQYRRLGMEWSNDRQMTFSPYATNHNFLNLTSETTYELRLITLIMGSCEQRTSRTVNFTTIKLQVVVNASNTTTFTAGERIVLTCDLDTGGAPPTDVMWTYNDGSLPSTATADGNTLTLSSPSVDDSGNYTCSFRNASYTFALMINPTPPPTTDTNALPQYVVFIIAGVVGAIIIVFIIIIIIIICYCCVCKRKEGADLDLKRNKRGGDGMWLDPGGSGFSPQYISTTRDSPDFGRTPERSYTNNFQSASSFEIKKGKGESQENLTSEAPEERYANTSKPFAEQRVEYATVGSSTFTKQSDV</sequence>
<dbReference type="SUPFAM" id="SSF48726">
    <property type="entry name" value="Immunoglobulin"/>
    <property type="match status" value="1"/>
</dbReference>
<evidence type="ECO:0000313" key="11">
    <source>
        <dbReference type="Proteomes" id="UP000007879"/>
    </source>
</evidence>
<keyword evidence="8" id="KW-0812">Transmembrane</keyword>
<dbReference type="PANTHER" id="PTHR23277">
    <property type="entry name" value="NECTIN-RELATED"/>
    <property type="match status" value="1"/>
</dbReference>
<dbReference type="InterPro" id="IPR007110">
    <property type="entry name" value="Ig-like_dom"/>
</dbReference>
<dbReference type="AlphaFoldDB" id="A0AAN0J3J0"/>
<dbReference type="EnsemblMetazoa" id="XM_019996031.1">
    <property type="protein sequence ID" value="XP_019851590.1"/>
    <property type="gene ID" value="LOC109581702"/>
</dbReference>
<evidence type="ECO:0000313" key="10">
    <source>
        <dbReference type="EnsemblMetazoa" id="XP_019851590.1"/>
    </source>
</evidence>
<dbReference type="InterPro" id="IPR013783">
    <property type="entry name" value="Ig-like_fold"/>
</dbReference>
<dbReference type="InterPro" id="IPR003599">
    <property type="entry name" value="Ig_sub"/>
</dbReference>
<keyword evidence="4 8" id="KW-0472">Membrane</keyword>
<evidence type="ECO:0000256" key="5">
    <source>
        <dbReference type="ARBA" id="ARBA00023157"/>
    </source>
</evidence>
<comment type="subcellular location">
    <subcellularLocation>
        <location evidence="1">Membrane</location>
    </subcellularLocation>
</comment>
<organism evidence="10 11">
    <name type="scientific">Amphimedon queenslandica</name>
    <name type="common">Sponge</name>
    <dbReference type="NCBI Taxonomy" id="400682"/>
    <lineage>
        <taxon>Eukaryota</taxon>
        <taxon>Metazoa</taxon>
        <taxon>Porifera</taxon>
        <taxon>Demospongiae</taxon>
        <taxon>Heteroscleromorpha</taxon>
        <taxon>Haplosclerida</taxon>
        <taxon>Niphatidae</taxon>
        <taxon>Amphimedon</taxon>
    </lineage>
</organism>
<dbReference type="InterPro" id="IPR036116">
    <property type="entry name" value="FN3_sf"/>
</dbReference>
<feature type="region of interest" description="Disordered" evidence="7">
    <location>
        <begin position="321"/>
        <end position="349"/>
    </location>
</feature>
<feature type="compositionally biased region" description="Polar residues" evidence="7">
    <location>
        <begin position="288"/>
        <end position="297"/>
    </location>
</feature>
<gene>
    <name evidence="10" type="primary">109581702</name>
</gene>
<dbReference type="GO" id="GO:0016020">
    <property type="term" value="C:membrane"/>
    <property type="evidence" value="ECO:0007669"/>
    <property type="project" value="UniProtKB-SubCell"/>
</dbReference>
<protein>
    <recommendedName>
        <fullName evidence="9">Ig-like domain-containing protein</fullName>
    </recommendedName>
</protein>
<keyword evidence="8" id="KW-1133">Transmembrane helix</keyword>
<reference evidence="11" key="1">
    <citation type="journal article" date="2010" name="Nature">
        <title>The Amphimedon queenslandica genome and the evolution of animal complexity.</title>
        <authorList>
            <person name="Srivastava M."/>
            <person name="Simakov O."/>
            <person name="Chapman J."/>
            <person name="Fahey B."/>
            <person name="Gauthier M.E."/>
            <person name="Mitros T."/>
            <person name="Richards G.S."/>
            <person name="Conaco C."/>
            <person name="Dacre M."/>
            <person name="Hellsten U."/>
            <person name="Larroux C."/>
            <person name="Putnam N.H."/>
            <person name="Stanke M."/>
            <person name="Adamska M."/>
            <person name="Darling A."/>
            <person name="Degnan S.M."/>
            <person name="Oakley T.H."/>
            <person name="Plachetzki D.C."/>
            <person name="Zhai Y."/>
            <person name="Adamski M."/>
            <person name="Calcino A."/>
            <person name="Cummins S.F."/>
            <person name="Goodstein D.M."/>
            <person name="Harris C."/>
            <person name="Jackson D.J."/>
            <person name="Leys S.P."/>
            <person name="Shu S."/>
            <person name="Woodcroft B.J."/>
            <person name="Vervoort M."/>
            <person name="Kosik K.S."/>
            <person name="Manning G."/>
            <person name="Degnan B.M."/>
            <person name="Rokhsar D.S."/>
        </authorList>
    </citation>
    <scope>NUCLEOTIDE SEQUENCE [LARGE SCALE GENOMIC DNA]</scope>
</reference>
<keyword evidence="2" id="KW-0732">Signal</keyword>
<dbReference type="GO" id="GO:0005912">
    <property type="term" value="C:adherens junction"/>
    <property type="evidence" value="ECO:0007669"/>
    <property type="project" value="TreeGrafter"/>
</dbReference>
<feature type="compositionally biased region" description="Basic and acidic residues" evidence="7">
    <location>
        <begin position="298"/>
        <end position="307"/>
    </location>
</feature>
<dbReference type="InterPro" id="IPR036179">
    <property type="entry name" value="Ig-like_dom_sf"/>
</dbReference>
<evidence type="ECO:0000256" key="1">
    <source>
        <dbReference type="ARBA" id="ARBA00004370"/>
    </source>
</evidence>
<dbReference type="Pfam" id="PF13927">
    <property type="entry name" value="Ig_3"/>
    <property type="match status" value="1"/>
</dbReference>
<feature type="domain" description="Ig-like" evidence="9">
    <location>
        <begin position="131"/>
        <end position="210"/>
    </location>
</feature>
<proteinExistence type="predicted"/>
<dbReference type="GO" id="GO:0007157">
    <property type="term" value="P:heterophilic cell-cell adhesion via plasma membrane cell adhesion molecules"/>
    <property type="evidence" value="ECO:0007669"/>
    <property type="project" value="TreeGrafter"/>
</dbReference>
<dbReference type="Gene3D" id="2.60.40.10">
    <property type="entry name" value="Immunoglobulins"/>
    <property type="match status" value="1"/>
</dbReference>
<evidence type="ECO:0000259" key="9">
    <source>
        <dbReference type="PROSITE" id="PS50835"/>
    </source>
</evidence>
<evidence type="ECO:0000256" key="4">
    <source>
        <dbReference type="ARBA" id="ARBA00023136"/>
    </source>
</evidence>
<keyword evidence="3" id="KW-0677">Repeat</keyword>
<keyword evidence="6" id="KW-0325">Glycoprotein</keyword>
<dbReference type="SUPFAM" id="SSF49265">
    <property type="entry name" value="Fibronectin type III"/>
    <property type="match status" value="1"/>
</dbReference>
<accession>A0AAN0J3J0</accession>
<feature type="region of interest" description="Disordered" evidence="7">
    <location>
        <begin position="280"/>
        <end position="308"/>
    </location>
</feature>
<keyword evidence="5" id="KW-1015">Disulfide bond</keyword>
<dbReference type="CDD" id="cd00096">
    <property type="entry name" value="Ig"/>
    <property type="match status" value="1"/>
</dbReference>
<keyword evidence="11" id="KW-1185">Reference proteome</keyword>
<evidence type="ECO:0000256" key="2">
    <source>
        <dbReference type="ARBA" id="ARBA00022729"/>
    </source>
</evidence>
<dbReference type="SMART" id="SM00409">
    <property type="entry name" value="IG"/>
    <property type="match status" value="1"/>
</dbReference>
<dbReference type="InterPro" id="IPR051427">
    <property type="entry name" value="Nectin/Nectin-like"/>
</dbReference>
<evidence type="ECO:0000256" key="3">
    <source>
        <dbReference type="ARBA" id="ARBA00022737"/>
    </source>
</evidence>
<evidence type="ECO:0000256" key="8">
    <source>
        <dbReference type="SAM" id="Phobius"/>
    </source>
</evidence>
<dbReference type="SMART" id="SM00408">
    <property type="entry name" value="IGc2"/>
    <property type="match status" value="1"/>
</dbReference>
<dbReference type="Proteomes" id="UP000007879">
    <property type="component" value="Unassembled WGS sequence"/>
</dbReference>
<evidence type="ECO:0000256" key="6">
    <source>
        <dbReference type="ARBA" id="ARBA00023180"/>
    </source>
</evidence>
<feature type="transmembrane region" description="Helical" evidence="8">
    <location>
        <begin position="229"/>
        <end position="258"/>
    </location>
</feature>
<reference evidence="10" key="2">
    <citation type="submission" date="2024-06" db="UniProtKB">
        <authorList>
            <consortium name="EnsemblMetazoa"/>
        </authorList>
    </citation>
    <scope>IDENTIFICATION</scope>
</reference>
<dbReference type="PANTHER" id="PTHR23277:SF108">
    <property type="entry name" value="FASCICLIN-3"/>
    <property type="match status" value="1"/>
</dbReference>
<dbReference type="InterPro" id="IPR003598">
    <property type="entry name" value="Ig_sub2"/>
</dbReference>
<dbReference type="GO" id="GO:0007156">
    <property type="term" value="P:homophilic cell adhesion via plasma membrane adhesion molecules"/>
    <property type="evidence" value="ECO:0007669"/>
    <property type="project" value="TreeGrafter"/>
</dbReference>